<evidence type="ECO:0000313" key="1">
    <source>
        <dbReference type="EMBL" id="TWI63077.1"/>
    </source>
</evidence>
<dbReference type="Proteomes" id="UP000318431">
    <property type="component" value="Unassembled WGS sequence"/>
</dbReference>
<protein>
    <submittedName>
        <fullName evidence="1">Uncharacterized protein</fullName>
    </submittedName>
</protein>
<dbReference type="RefSeq" id="WP_158643176.1">
    <property type="nucleotide sequence ID" value="NZ_VLLB01000007.1"/>
</dbReference>
<accession>A0A562R212</accession>
<proteinExistence type="predicted"/>
<dbReference type="AlphaFoldDB" id="A0A562R212"/>
<dbReference type="EMBL" id="VLLB01000007">
    <property type="protein sequence ID" value="TWI63077.1"/>
    <property type="molecule type" value="Genomic_DNA"/>
</dbReference>
<gene>
    <name evidence="1" type="ORF">IP91_03918</name>
</gene>
<keyword evidence="2" id="KW-1185">Reference proteome</keyword>
<evidence type="ECO:0000313" key="2">
    <source>
        <dbReference type="Proteomes" id="UP000318431"/>
    </source>
</evidence>
<reference evidence="1 2" key="1">
    <citation type="journal article" date="2015" name="Stand. Genomic Sci.">
        <title>Genomic Encyclopedia of Bacterial and Archaeal Type Strains, Phase III: the genomes of soil and plant-associated and newly described type strains.</title>
        <authorList>
            <person name="Whitman W.B."/>
            <person name="Woyke T."/>
            <person name="Klenk H.P."/>
            <person name="Zhou Y."/>
            <person name="Lilburn T.G."/>
            <person name="Beck B.J."/>
            <person name="De Vos P."/>
            <person name="Vandamme P."/>
            <person name="Eisen J.A."/>
            <person name="Garrity G."/>
            <person name="Hugenholtz P."/>
            <person name="Kyrpides N.C."/>
        </authorList>
    </citation>
    <scope>NUCLEOTIDE SEQUENCE [LARGE SCALE GENOMIC DNA]</scope>
    <source>
        <strain evidence="1 2">CGMCC 1.10822</strain>
    </source>
</reference>
<organism evidence="1 2">
    <name type="scientific">Pseudoduganella lurida</name>
    <dbReference type="NCBI Taxonomy" id="1036180"/>
    <lineage>
        <taxon>Bacteria</taxon>
        <taxon>Pseudomonadati</taxon>
        <taxon>Pseudomonadota</taxon>
        <taxon>Betaproteobacteria</taxon>
        <taxon>Burkholderiales</taxon>
        <taxon>Oxalobacteraceae</taxon>
        <taxon>Telluria group</taxon>
        <taxon>Pseudoduganella</taxon>
    </lineage>
</organism>
<comment type="caution">
    <text evidence="1">The sequence shown here is derived from an EMBL/GenBank/DDBJ whole genome shotgun (WGS) entry which is preliminary data.</text>
</comment>
<dbReference type="OrthoDB" id="9958790at2"/>
<sequence>MSRALVTQVPAGLSIGSAVVYFCCSAGIHNHVLLLVGAVRSIAEHL</sequence>
<name>A0A562R212_9BURK</name>